<accession>R4KP59</accession>
<dbReference type="RefSeq" id="WP_006521614.1">
    <property type="nucleotide sequence ID" value="NC_021184.1"/>
</dbReference>
<dbReference type="KEGG" id="dgi:Desgi_4088"/>
<evidence type="ECO:0000313" key="3">
    <source>
        <dbReference type="Proteomes" id="UP000013520"/>
    </source>
</evidence>
<dbReference type="Proteomes" id="UP000013520">
    <property type="component" value="Chromosome"/>
</dbReference>
<dbReference type="Gene3D" id="3.40.140.10">
    <property type="entry name" value="Cytidine Deaminase, domain 2"/>
    <property type="match status" value="1"/>
</dbReference>
<evidence type="ECO:0000313" key="2">
    <source>
        <dbReference type="EMBL" id="AGL03347.1"/>
    </source>
</evidence>
<dbReference type="EMBL" id="CP003273">
    <property type="protein sequence ID" value="AGL03347.1"/>
    <property type="molecule type" value="Genomic_DNA"/>
</dbReference>
<sequence length="268" mass="30461">MLPVKKATCEPVRKAEDIFSIEEVKRISTRFLEQAVLVLYDENDNIQVLCGPCCSKTCAVAPSICSIIHMISVYKILFKEAMVVHNHPTLPWHGEVIPSEDDVASTELLKWQLALLGVKLLDHVVITGHKKRSLSEMDLCVNRGLHINGLEIKRFLYCFLTQIAAVLEYDDTINVLNDLLAKNLAFLSDYYNKHYLARLFLLKPVDAGFTARLDELRSGDILLDYLINILSNLEDGKKIRLHPEGVIPYGEEFQKRIISGEYKISCCR</sequence>
<protein>
    <submittedName>
        <fullName evidence="2">DNA repair protein</fullName>
    </submittedName>
</protein>
<keyword evidence="3" id="KW-1185">Reference proteome</keyword>
<name>R4KP59_9FIRM</name>
<gene>
    <name evidence="2" type="ORF">Desgi_4088</name>
</gene>
<proteinExistence type="predicted"/>
<organism evidence="2 3">
    <name type="scientific">Desulfoscipio gibsoniae DSM 7213</name>
    <dbReference type="NCBI Taxonomy" id="767817"/>
    <lineage>
        <taxon>Bacteria</taxon>
        <taxon>Bacillati</taxon>
        <taxon>Bacillota</taxon>
        <taxon>Clostridia</taxon>
        <taxon>Eubacteriales</taxon>
        <taxon>Desulfallaceae</taxon>
        <taxon>Desulfoscipio</taxon>
    </lineage>
</organism>
<dbReference type="eggNOG" id="COG2003">
    <property type="taxonomic scope" value="Bacteria"/>
</dbReference>
<dbReference type="InterPro" id="IPR025657">
    <property type="entry name" value="RadC_JAB"/>
</dbReference>
<dbReference type="OrthoDB" id="9804482at2"/>
<dbReference type="Pfam" id="PF04002">
    <property type="entry name" value="RadC"/>
    <property type="match status" value="1"/>
</dbReference>
<feature type="domain" description="RadC-like JAB" evidence="1">
    <location>
        <begin position="81"/>
        <end position="137"/>
    </location>
</feature>
<evidence type="ECO:0000259" key="1">
    <source>
        <dbReference type="Pfam" id="PF04002"/>
    </source>
</evidence>
<dbReference type="HOGENOM" id="CLU_1037179_0_0_9"/>
<dbReference type="STRING" id="767817.Desgi_4088"/>
<reference evidence="2 3" key="1">
    <citation type="submission" date="2012-01" db="EMBL/GenBank/DDBJ databases">
        <title>Complete sequence of Desulfotomaculum gibsoniae DSM 7213.</title>
        <authorList>
            <consortium name="US DOE Joint Genome Institute"/>
            <person name="Lucas S."/>
            <person name="Han J."/>
            <person name="Lapidus A."/>
            <person name="Cheng J.-F."/>
            <person name="Goodwin L."/>
            <person name="Pitluck S."/>
            <person name="Peters L."/>
            <person name="Ovchinnikova G."/>
            <person name="Teshima H."/>
            <person name="Detter J.C."/>
            <person name="Han C."/>
            <person name="Tapia R."/>
            <person name="Land M."/>
            <person name="Hauser L."/>
            <person name="Kyrpides N."/>
            <person name="Ivanova N."/>
            <person name="Pagani I."/>
            <person name="Parshina S."/>
            <person name="Plugge C."/>
            <person name="Muyzer G."/>
            <person name="Kuever J."/>
            <person name="Ivanova A."/>
            <person name="Nazina T."/>
            <person name="Klenk H.-P."/>
            <person name="Brambilla E."/>
            <person name="Spring S."/>
            <person name="Stams A.F."/>
            <person name="Woyke T."/>
        </authorList>
    </citation>
    <scope>NUCLEOTIDE SEQUENCE [LARGE SCALE GENOMIC DNA]</scope>
    <source>
        <strain evidence="2 3">DSM 7213</strain>
    </source>
</reference>
<dbReference type="AlphaFoldDB" id="R4KP59"/>